<reference evidence="11 12" key="1">
    <citation type="submission" date="2019-02" db="EMBL/GenBank/DDBJ databases">
        <title>Aquabacterium sp. strain KMB7.</title>
        <authorList>
            <person name="Chen W.-M."/>
        </authorList>
    </citation>
    <scope>NUCLEOTIDE SEQUENCE [LARGE SCALE GENOMIC DNA]</scope>
    <source>
        <strain evidence="11 12">KMB7</strain>
    </source>
</reference>
<dbReference type="PANTHER" id="PTHR44998">
    <property type="match status" value="1"/>
</dbReference>
<dbReference type="SMART" id="SM00028">
    <property type="entry name" value="TPR"/>
    <property type="match status" value="3"/>
</dbReference>
<evidence type="ECO:0000256" key="8">
    <source>
        <dbReference type="PROSITE-ProRule" id="PRU00339"/>
    </source>
</evidence>
<evidence type="ECO:0000313" key="12">
    <source>
        <dbReference type="Proteomes" id="UP000292120"/>
    </source>
</evidence>
<keyword evidence="5" id="KW-0808">Transferase</keyword>
<dbReference type="InterPro" id="IPR019734">
    <property type="entry name" value="TPR_rpt"/>
</dbReference>
<sequence>MAAQALAQWMNTARSGQMPLVNLLDVAQQWAQAGQVEASAALYETWLAHTQSPQRPIALFNWGTTLGGLGRHAQAEQAYREALALQPQFIQAHLNLGHQLEHLGQPDEALACWRKVLALVDEQKADLELKLHALNNMARLLEQLRRYDESEACMVDSLRLKAEQPRVVQHYVHIRQKQCEWPVYQPVGALTANQLLLGTSPLAMLSASDDPALHLLTARTFCHERVLPLQTPLAASQRRPGKVRLGYLSGDLHMHAVGLLTVDMLELHNHDEFEVFAFCWSTEDGTPLRQRLLKSFDHVVPLRGLSDEAAARAIAAHDIDILIDLQGLTNGARPDILSWRPARQQVTYLGFPATTGLPAIDWVIADRFVMPESVQPYMTEKPLYLPRCYQASDRQRPVGPLPRRADYQLPEDAFVYCSFNNNFKFTQEMFSLWMRVLHAVPNSVLWLLADNAWAKANMQRCASEHGVNPDRLIFAPRVAPPDYLARFTLADLFLDTFPYNAGTTANDVLFMGVPLLTLSGRTYISRMAGSLLHHVGLPDLITEDMASYERKAVQLGQNPQRVASLRRYLAEHRMASSLFDMPGFVKDLETALKSLVLG</sequence>
<comment type="pathway">
    <text evidence="1">Protein modification; protein glycosylation.</text>
</comment>
<keyword evidence="6" id="KW-0677">Repeat</keyword>
<evidence type="ECO:0000259" key="10">
    <source>
        <dbReference type="Pfam" id="PF13844"/>
    </source>
</evidence>
<comment type="similarity">
    <text evidence="2">Belongs to the glycosyltransferase 41 family. O-GlcNAc transferase subfamily.</text>
</comment>
<name>A0A4Q9H1E2_9BURK</name>
<dbReference type="EMBL" id="SIXI01000002">
    <property type="protein sequence ID" value="TBO33012.1"/>
    <property type="molecule type" value="Genomic_DNA"/>
</dbReference>
<protein>
    <recommendedName>
        <fullName evidence="3">protein O-GlcNAc transferase</fullName>
        <ecNumber evidence="3">2.4.1.255</ecNumber>
    </recommendedName>
</protein>
<dbReference type="GO" id="GO:0097363">
    <property type="term" value="F:protein O-acetylglucosaminyltransferase activity"/>
    <property type="evidence" value="ECO:0007669"/>
    <property type="project" value="UniProtKB-EC"/>
</dbReference>
<gene>
    <name evidence="11" type="ORF">EYS42_05220</name>
</gene>
<keyword evidence="7 8" id="KW-0802">TPR repeat</keyword>
<accession>A0A4Q9H1E2</accession>
<dbReference type="Gene3D" id="3.40.50.11380">
    <property type="match status" value="1"/>
</dbReference>
<dbReference type="AlphaFoldDB" id="A0A4Q9H1E2"/>
<evidence type="ECO:0000256" key="7">
    <source>
        <dbReference type="ARBA" id="ARBA00022803"/>
    </source>
</evidence>
<evidence type="ECO:0000256" key="9">
    <source>
        <dbReference type="SAM" id="Coils"/>
    </source>
</evidence>
<dbReference type="OrthoDB" id="101857at2"/>
<keyword evidence="4" id="KW-0328">Glycosyltransferase</keyword>
<dbReference type="Gene3D" id="1.25.40.10">
    <property type="entry name" value="Tetratricopeptide repeat domain"/>
    <property type="match status" value="2"/>
</dbReference>
<dbReference type="PROSITE" id="PS50005">
    <property type="entry name" value="TPR"/>
    <property type="match status" value="1"/>
</dbReference>
<evidence type="ECO:0000256" key="2">
    <source>
        <dbReference type="ARBA" id="ARBA00005386"/>
    </source>
</evidence>
<dbReference type="PANTHER" id="PTHR44998:SF1">
    <property type="entry name" value="UDP-N-ACETYLGLUCOSAMINE--PEPTIDE N-ACETYLGLUCOSAMINYLTRANSFERASE 110 KDA SUBUNIT"/>
    <property type="match status" value="1"/>
</dbReference>
<dbReference type="Gene3D" id="3.40.50.2000">
    <property type="entry name" value="Glycogen Phosphorylase B"/>
    <property type="match status" value="1"/>
</dbReference>
<dbReference type="SUPFAM" id="SSF48452">
    <property type="entry name" value="TPR-like"/>
    <property type="match status" value="1"/>
</dbReference>
<dbReference type="EC" id="2.4.1.255" evidence="3"/>
<evidence type="ECO:0000313" key="11">
    <source>
        <dbReference type="EMBL" id="TBO33012.1"/>
    </source>
</evidence>
<keyword evidence="12" id="KW-1185">Reference proteome</keyword>
<dbReference type="Pfam" id="PF13844">
    <property type="entry name" value="Glyco_transf_41"/>
    <property type="match status" value="2"/>
</dbReference>
<dbReference type="InterPro" id="IPR011990">
    <property type="entry name" value="TPR-like_helical_dom_sf"/>
</dbReference>
<comment type="caution">
    <text evidence="11">The sequence shown here is derived from an EMBL/GenBank/DDBJ whole genome shotgun (WGS) entry which is preliminary data.</text>
</comment>
<feature type="coiled-coil region" evidence="9">
    <location>
        <begin position="117"/>
        <end position="144"/>
    </location>
</feature>
<feature type="domain" description="O-GlcNAc transferase C-terminal" evidence="10">
    <location>
        <begin position="403"/>
        <end position="588"/>
    </location>
</feature>
<keyword evidence="9" id="KW-0175">Coiled coil</keyword>
<feature type="repeat" description="TPR" evidence="8">
    <location>
        <begin position="56"/>
        <end position="89"/>
    </location>
</feature>
<organism evidence="11 12">
    <name type="scientific">Aquabacterium lacunae</name>
    <dbReference type="NCBI Taxonomy" id="2528630"/>
    <lineage>
        <taxon>Bacteria</taxon>
        <taxon>Pseudomonadati</taxon>
        <taxon>Pseudomonadota</taxon>
        <taxon>Betaproteobacteria</taxon>
        <taxon>Burkholderiales</taxon>
        <taxon>Aquabacterium</taxon>
    </lineage>
</organism>
<evidence type="ECO:0000256" key="6">
    <source>
        <dbReference type="ARBA" id="ARBA00022737"/>
    </source>
</evidence>
<feature type="domain" description="O-GlcNAc transferase C-terminal" evidence="10">
    <location>
        <begin position="237"/>
        <end position="395"/>
    </location>
</feature>
<evidence type="ECO:0000256" key="4">
    <source>
        <dbReference type="ARBA" id="ARBA00022676"/>
    </source>
</evidence>
<dbReference type="InterPro" id="IPR029489">
    <property type="entry name" value="OGT/SEC/SPY_C"/>
</dbReference>
<proteinExistence type="inferred from homology"/>
<evidence type="ECO:0000256" key="3">
    <source>
        <dbReference type="ARBA" id="ARBA00011970"/>
    </source>
</evidence>
<evidence type="ECO:0000256" key="1">
    <source>
        <dbReference type="ARBA" id="ARBA00004922"/>
    </source>
</evidence>
<dbReference type="SUPFAM" id="SSF53756">
    <property type="entry name" value="UDP-Glycosyltransferase/glycogen phosphorylase"/>
    <property type="match status" value="1"/>
</dbReference>
<dbReference type="Pfam" id="PF13424">
    <property type="entry name" value="TPR_12"/>
    <property type="match status" value="1"/>
</dbReference>
<dbReference type="Proteomes" id="UP000292120">
    <property type="component" value="Unassembled WGS sequence"/>
</dbReference>
<dbReference type="Pfam" id="PF13181">
    <property type="entry name" value="TPR_8"/>
    <property type="match status" value="1"/>
</dbReference>
<evidence type="ECO:0000256" key="5">
    <source>
        <dbReference type="ARBA" id="ARBA00022679"/>
    </source>
</evidence>